<sequence>MSETLKVGLAQIAPVWLDRKKTTAKICDYVLQAADAACSLVAFGETLLPGYPFWLSSTHGSKFECDIQKDLHAHYLGAAVDLQRGDLQPICEIAKSRGIAVMLGCYELGSDRGGHTGYCSLIFIEANGEVRNAHRKLVPTYEERLAWGSGDGNGLEVFPIGPFTLGGLNCWENWMPLPRTALHGMGENLHVAVWPGAKRNTIDITRFIAIESRSYVLSVSGLLRKSDVPDDFPHRDLVLDSFENEIISDGGSCIAAPNGDWIVEPVCDREDLLIAELDYREVLRERQNFDISGHYSRPDVLKLSVNRDRQNCLEDQP</sequence>
<dbReference type="Proteomes" id="UP000322214">
    <property type="component" value="Chromosome"/>
</dbReference>
<dbReference type="CDD" id="cd07564">
    <property type="entry name" value="nitrilases_CHs"/>
    <property type="match status" value="1"/>
</dbReference>
<keyword evidence="4" id="KW-1185">Reference proteome</keyword>
<dbReference type="PANTHER" id="PTHR46044">
    <property type="entry name" value="NITRILASE"/>
    <property type="match status" value="1"/>
</dbReference>
<dbReference type="KEGG" id="mff:MFFC18_08010"/>
<dbReference type="Gene3D" id="3.60.110.10">
    <property type="entry name" value="Carbon-nitrogen hydrolase"/>
    <property type="match status" value="1"/>
</dbReference>
<dbReference type="GO" id="GO:0018762">
    <property type="term" value="F:aliphatic nitrilase activity"/>
    <property type="evidence" value="ECO:0007669"/>
    <property type="project" value="UniProtKB-EC"/>
</dbReference>
<organism evidence="3 4">
    <name type="scientific">Mariniblastus fucicola</name>
    <dbReference type="NCBI Taxonomy" id="980251"/>
    <lineage>
        <taxon>Bacteria</taxon>
        <taxon>Pseudomonadati</taxon>
        <taxon>Planctomycetota</taxon>
        <taxon>Planctomycetia</taxon>
        <taxon>Pirellulales</taxon>
        <taxon>Pirellulaceae</taxon>
        <taxon>Mariniblastus</taxon>
    </lineage>
</organism>
<reference evidence="3 4" key="1">
    <citation type="submission" date="2019-08" db="EMBL/GenBank/DDBJ databases">
        <title>Deep-cultivation of Planctomycetes and their phenomic and genomic characterization uncovers novel biology.</title>
        <authorList>
            <person name="Wiegand S."/>
            <person name="Jogler M."/>
            <person name="Boedeker C."/>
            <person name="Pinto D."/>
            <person name="Vollmers J."/>
            <person name="Rivas-Marin E."/>
            <person name="Kohn T."/>
            <person name="Peeters S.H."/>
            <person name="Heuer A."/>
            <person name="Rast P."/>
            <person name="Oberbeckmann S."/>
            <person name="Bunk B."/>
            <person name="Jeske O."/>
            <person name="Meyerdierks A."/>
            <person name="Storesund J.E."/>
            <person name="Kallscheuer N."/>
            <person name="Luecker S."/>
            <person name="Lage O.M."/>
            <person name="Pohl T."/>
            <person name="Merkel B.J."/>
            <person name="Hornburger P."/>
            <person name="Mueller R.-W."/>
            <person name="Bruemmer F."/>
            <person name="Labrenz M."/>
            <person name="Spormann A.M."/>
            <person name="Op den Camp H."/>
            <person name="Overmann J."/>
            <person name="Amann R."/>
            <person name="Jetten M.S.M."/>
            <person name="Mascher T."/>
            <person name="Medema M.H."/>
            <person name="Devos D.P."/>
            <person name="Kaster A.-K."/>
            <person name="Ovreas L."/>
            <person name="Rohde M."/>
            <person name="Galperin M.Y."/>
            <person name="Jogler C."/>
        </authorList>
    </citation>
    <scope>NUCLEOTIDE SEQUENCE [LARGE SCALE GENOMIC DNA]</scope>
    <source>
        <strain evidence="3 4">FC18</strain>
    </source>
</reference>
<dbReference type="InterPro" id="IPR003010">
    <property type="entry name" value="C-N_Hydrolase"/>
</dbReference>
<dbReference type="SUPFAM" id="SSF56317">
    <property type="entry name" value="Carbon-nitrogen hydrolase"/>
    <property type="match status" value="1"/>
</dbReference>
<gene>
    <name evidence="3" type="primary">nitA</name>
    <name evidence="3" type="ORF">MFFC18_08010</name>
</gene>
<evidence type="ECO:0000313" key="3">
    <source>
        <dbReference type="EMBL" id="QEG20950.1"/>
    </source>
</evidence>
<feature type="domain" description="CN hydrolase" evidence="2">
    <location>
        <begin position="5"/>
        <end position="279"/>
    </location>
</feature>
<dbReference type="RefSeq" id="WP_075085123.1">
    <property type="nucleotide sequence ID" value="NZ_CP042912.1"/>
</dbReference>
<proteinExistence type="inferred from homology"/>
<dbReference type="PANTHER" id="PTHR46044:SF1">
    <property type="entry name" value="CN HYDROLASE DOMAIN-CONTAINING PROTEIN"/>
    <property type="match status" value="1"/>
</dbReference>
<dbReference type="STRING" id="980251.GCA_001642875_02900"/>
<evidence type="ECO:0000259" key="2">
    <source>
        <dbReference type="PROSITE" id="PS50263"/>
    </source>
</evidence>
<keyword evidence="3" id="KW-0378">Hydrolase</keyword>
<dbReference type="InterPro" id="IPR036526">
    <property type="entry name" value="C-N_Hydrolase_sf"/>
</dbReference>
<evidence type="ECO:0000313" key="4">
    <source>
        <dbReference type="Proteomes" id="UP000322214"/>
    </source>
</evidence>
<dbReference type="EMBL" id="CP042912">
    <property type="protein sequence ID" value="QEG20950.1"/>
    <property type="molecule type" value="Genomic_DNA"/>
</dbReference>
<accession>A0A5B9P7M5</accession>
<dbReference type="PROSITE" id="PS00921">
    <property type="entry name" value="NITRIL_CHT_2"/>
    <property type="match status" value="1"/>
</dbReference>
<dbReference type="AlphaFoldDB" id="A0A5B9P7M5"/>
<comment type="similarity">
    <text evidence="1">Belongs to the carbon-nitrogen hydrolase superfamily. Nitrilase family.</text>
</comment>
<dbReference type="PROSITE" id="PS50263">
    <property type="entry name" value="CN_HYDROLASE"/>
    <property type="match status" value="1"/>
</dbReference>
<dbReference type="InterPro" id="IPR000132">
    <property type="entry name" value="Nitrilase/CN_hydratase_CS"/>
</dbReference>
<dbReference type="InterPro" id="IPR044149">
    <property type="entry name" value="Nitrilases_CHs"/>
</dbReference>
<dbReference type="OrthoDB" id="9811121at2"/>
<name>A0A5B9P7M5_9BACT</name>
<dbReference type="Pfam" id="PF00795">
    <property type="entry name" value="CN_hydrolase"/>
    <property type="match status" value="1"/>
</dbReference>
<protein>
    <submittedName>
        <fullName evidence="3">Aliphatic nitrilase</fullName>
        <ecNumber evidence="3">3.5.5.7</ecNumber>
    </submittedName>
</protein>
<dbReference type="EC" id="3.5.5.7" evidence="3"/>
<evidence type="ECO:0000256" key="1">
    <source>
        <dbReference type="ARBA" id="ARBA00008129"/>
    </source>
</evidence>